<protein>
    <submittedName>
        <fullName evidence="1">Uncharacterized protein</fullName>
    </submittedName>
</protein>
<evidence type="ECO:0000313" key="2">
    <source>
        <dbReference type="Proteomes" id="UP000054007"/>
    </source>
</evidence>
<dbReference type="EMBL" id="KN881002">
    <property type="protein sequence ID" value="KIY61238.1"/>
    <property type="molecule type" value="Genomic_DNA"/>
</dbReference>
<dbReference type="AlphaFoldDB" id="A0A0D7ASB5"/>
<gene>
    <name evidence="1" type="ORF">CYLTODRAFT_234704</name>
</gene>
<proteinExistence type="predicted"/>
<sequence length="522" mass="57278">MSAYVPFPVESAFYYYGLPSKPALVARSGADHWVEPSGPEAYLVAKELHPVGPHMLDSVWETIVCPAIEAYLSRQVAWTSVDPTRIGYAGSNHFPVILWIGVVPGSLVAEQGLAVALGCRKILTDNGILDVHVEIRHSEAILQSLKLYKPVLTANPVAQAVEPFATTLGLPICSADAPHFQGSGGFFFVDAQHPGKVFLVTARHALFPPNFSSNEPYDARLSSQAAKKVLFLGDAALKKSIEAIQSEIGGKQVIISQLEARMQDIEGQDDEDAEQGMLDILRSKEKARKAITALNELLQDVRRDWDSPMADHTIGYVVFSPRLGFSVGTGEDTEDWAVIEVDRARVDNTNFVANCIDLGTSIPVDEFTSKMRSYSNDPTSFKYPGNRLLKFSGTVPDNLGSSNDPAMVIKRGASSGLTIGRLNTLRSLVRFHIEGKPPQRTKATAVFPFTMPNLAPSLNQAIRDPLSSMAWAGSRVFSPAGRERLCCRTARMLRLSTLWSSDYRRMGLGLISFRLLLICEQW</sequence>
<accession>A0A0D7ASB5</accession>
<keyword evidence="2" id="KW-1185">Reference proteome</keyword>
<evidence type="ECO:0000313" key="1">
    <source>
        <dbReference type="EMBL" id="KIY61238.1"/>
    </source>
</evidence>
<dbReference type="OrthoDB" id="5424209at2759"/>
<reference evidence="1 2" key="1">
    <citation type="journal article" date="2015" name="Fungal Genet. Biol.">
        <title>Evolution of novel wood decay mechanisms in Agaricales revealed by the genome sequences of Fistulina hepatica and Cylindrobasidium torrendii.</title>
        <authorList>
            <person name="Floudas D."/>
            <person name="Held B.W."/>
            <person name="Riley R."/>
            <person name="Nagy L.G."/>
            <person name="Koehler G."/>
            <person name="Ransdell A.S."/>
            <person name="Younus H."/>
            <person name="Chow J."/>
            <person name="Chiniquy J."/>
            <person name="Lipzen A."/>
            <person name="Tritt A."/>
            <person name="Sun H."/>
            <person name="Haridas S."/>
            <person name="LaButti K."/>
            <person name="Ohm R.A."/>
            <person name="Kues U."/>
            <person name="Blanchette R.A."/>
            <person name="Grigoriev I.V."/>
            <person name="Minto R.E."/>
            <person name="Hibbett D.S."/>
        </authorList>
    </citation>
    <scope>NUCLEOTIDE SEQUENCE [LARGE SCALE GENOMIC DNA]</scope>
    <source>
        <strain evidence="1 2">FP15055 ss-10</strain>
    </source>
</reference>
<name>A0A0D7ASB5_9AGAR</name>
<organism evidence="1 2">
    <name type="scientific">Cylindrobasidium torrendii FP15055 ss-10</name>
    <dbReference type="NCBI Taxonomy" id="1314674"/>
    <lineage>
        <taxon>Eukaryota</taxon>
        <taxon>Fungi</taxon>
        <taxon>Dikarya</taxon>
        <taxon>Basidiomycota</taxon>
        <taxon>Agaricomycotina</taxon>
        <taxon>Agaricomycetes</taxon>
        <taxon>Agaricomycetidae</taxon>
        <taxon>Agaricales</taxon>
        <taxon>Marasmiineae</taxon>
        <taxon>Physalacriaceae</taxon>
        <taxon>Cylindrobasidium</taxon>
    </lineage>
</organism>
<dbReference type="STRING" id="1314674.A0A0D7ASB5"/>
<dbReference type="Proteomes" id="UP000054007">
    <property type="component" value="Unassembled WGS sequence"/>
</dbReference>